<evidence type="ECO:0000313" key="4">
    <source>
        <dbReference type="EMBL" id="MBO0902251.1"/>
    </source>
</evidence>
<dbReference type="SUPFAM" id="SSF52833">
    <property type="entry name" value="Thioredoxin-like"/>
    <property type="match status" value="1"/>
</dbReference>
<name>A0ABS3IXY1_9HYPH</name>
<proteinExistence type="inferred from homology"/>
<dbReference type="PANTHER" id="PTHR12151">
    <property type="entry name" value="ELECTRON TRANSPORT PROTIN SCO1/SENC FAMILY MEMBER"/>
    <property type="match status" value="1"/>
</dbReference>
<protein>
    <submittedName>
        <fullName evidence="4">SCO family protein</fullName>
    </submittedName>
</protein>
<dbReference type="Pfam" id="PF02630">
    <property type="entry name" value="SCO1-SenC"/>
    <property type="match status" value="1"/>
</dbReference>
<keyword evidence="5" id="KW-1185">Reference proteome</keyword>
<evidence type="ECO:0000259" key="3">
    <source>
        <dbReference type="PROSITE" id="PS51352"/>
    </source>
</evidence>
<dbReference type="CDD" id="cd02968">
    <property type="entry name" value="SCO"/>
    <property type="match status" value="1"/>
</dbReference>
<feature type="domain" description="Thioredoxin" evidence="3">
    <location>
        <begin position="35"/>
        <end position="195"/>
    </location>
</feature>
<sequence>MQTRTIIQTGLWALVALLAGALVVTYLNLSGGGSAAEKPYGTPFTLVDQNGDEFSSKKLAGEPFALFFGYTHCPDVCPTTLYELASHLNEIEKAGHDFKIVFVTVDPARDTPAVLKDYVEAVSPKIVALTGDEADIAKTAKGWGAFYRKAGEGDDYLMDHTATTFLIDKNGRLAGTIAYGEDPKTVGAKLERLAGA</sequence>
<dbReference type="EMBL" id="JAFMPY010000001">
    <property type="protein sequence ID" value="MBO0902251.1"/>
    <property type="molecule type" value="Genomic_DNA"/>
</dbReference>
<reference evidence="4 5" key="1">
    <citation type="submission" date="2021-03" db="EMBL/GenBank/DDBJ databases">
        <title>Whole genome sequence of Jiella sp. MQZ13P-4.</title>
        <authorList>
            <person name="Tuo L."/>
        </authorList>
    </citation>
    <scope>NUCLEOTIDE SEQUENCE [LARGE SCALE GENOMIC DNA]</scope>
    <source>
        <strain evidence="4 5">MQZ13P-4</strain>
    </source>
</reference>
<dbReference type="InterPro" id="IPR013766">
    <property type="entry name" value="Thioredoxin_domain"/>
</dbReference>
<evidence type="ECO:0000313" key="5">
    <source>
        <dbReference type="Proteomes" id="UP000664288"/>
    </source>
</evidence>
<dbReference type="PANTHER" id="PTHR12151:SF25">
    <property type="entry name" value="LINALOOL DEHYDRATASE_ISOMERASE DOMAIN-CONTAINING PROTEIN"/>
    <property type="match status" value="1"/>
</dbReference>
<evidence type="ECO:0000256" key="1">
    <source>
        <dbReference type="ARBA" id="ARBA00010996"/>
    </source>
</evidence>
<evidence type="ECO:0000256" key="2">
    <source>
        <dbReference type="ARBA" id="ARBA00023008"/>
    </source>
</evidence>
<dbReference type="PROSITE" id="PS51352">
    <property type="entry name" value="THIOREDOXIN_2"/>
    <property type="match status" value="1"/>
</dbReference>
<keyword evidence="2" id="KW-0186">Copper</keyword>
<gene>
    <name evidence="4" type="ORF">J1C47_01235</name>
</gene>
<dbReference type="RefSeq" id="WP_207348894.1">
    <property type="nucleotide sequence ID" value="NZ_JAFMPY010000001.1"/>
</dbReference>
<accession>A0ABS3IXY1</accession>
<organism evidence="4 5">
    <name type="scientific">Jiella sonneratiae</name>
    <dbReference type="NCBI Taxonomy" id="2816856"/>
    <lineage>
        <taxon>Bacteria</taxon>
        <taxon>Pseudomonadati</taxon>
        <taxon>Pseudomonadota</taxon>
        <taxon>Alphaproteobacteria</taxon>
        <taxon>Hyphomicrobiales</taxon>
        <taxon>Aurantimonadaceae</taxon>
        <taxon>Jiella</taxon>
    </lineage>
</organism>
<dbReference type="InterPro" id="IPR003782">
    <property type="entry name" value="SCO1/SenC"/>
</dbReference>
<comment type="caution">
    <text evidence="4">The sequence shown here is derived from an EMBL/GenBank/DDBJ whole genome shotgun (WGS) entry which is preliminary data.</text>
</comment>
<dbReference type="InterPro" id="IPR036249">
    <property type="entry name" value="Thioredoxin-like_sf"/>
</dbReference>
<dbReference type="Proteomes" id="UP000664288">
    <property type="component" value="Unassembled WGS sequence"/>
</dbReference>
<comment type="similarity">
    <text evidence="1">Belongs to the SCO1/2 family.</text>
</comment>
<dbReference type="Gene3D" id="3.40.30.10">
    <property type="entry name" value="Glutaredoxin"/>
    <property type="match status" value="1"/>
</dbReference>